<feature type="disulfide bond" evidence="2">
    <location>
        <begin position="372"/>
        <end position="387"/>
    </location>
</feature>
<dbReference type="CDD" id="cd00112">
    <property type="entry name" value="LDLa"/>
    <property type="match status" value="3"/>
</dbReference>
<sequence>MSNTGPLVDHTLGTSNGWYMYVDSRNGTSYDLATLRSETLHNSGGQCELSFWYHMYGTYIGMLSVVIRYGTTELLVWQLSNNQGDSWTQAVVNVGRIPATFNIVFKAKRSYMSGGDIAIDDIELASCALPPVAPSCGDDELRCARGACVHEEDVCDFADDCGDATDEAAALCATYDTCDFERASFCNWTHAAGGNTTWQLNSGSTSSSSTGPLVDHTTRSSTGMYIYVESSNQPVNSTAAIKSIGFKSAGQTSSCYFRFYYNMYGGKMGSLTVYQVSSAGKMTSVWERSGNAGPTWHRASIKLTESDSFQVVVEARLGFPYTSDTAVDDMSFSPGCEPLDGGFTTVAPVSCDAATEFACANGMQCVPLGQLCDFAAQCSDGSDEATCGECDFEGDACGWKDVSTKAYKWVWTTAQDSMAVNKPPSDHTLGMAQGHYMLADGSLSGNLVTYATMQTPVFQEVPLTCMVQFYYYLNGGTYGYLDVYIANATQPSSRSLLFYDYVTSSAWREVVVDIGGYPSGKMLQLEVFTLNDVSTSTSFPGGTTPYPWIPIDVAIDDVSYINCTVGFRNPDINCTFDDGWCGWYRDRTYSQFDWIRTSGVTGSVNTGPTTDHTTGSGYYVYIETSTPQKAGDISWLITTLQDSIPTAGACLRFWYHMFGENVDTLNVYYNHKDTNVLIWSLTGNKGNQWWPGQAWFAPSGEYYLIMEGVVGNGYMGDIALDDILVTPGNCPTTKICHFEVDLCGWTSDSTGDYKWKRGQNGSSILGTGPERDHTTNTTKGYFVYVDPLDNDPHKKGRLVSPTYDYTSTAECLDFWYHITNNTGVLNVYIKENNQIGSPLWSLSGDHGNMWRFAMVNLKPKSGSFQAVIEGVISPNPNREGTLAVDDVWLDSSPCPPMGSCTFERHVCTFYNDRSSATMDWLRTNGQTTSFYTGPSIDHTLGTAQGYYMYIETSTPASNGDNAIMLTEYMPATDTGTCLSFWYHMFGQDIGRLTVYLLDAGTDWGNGQSIFNLTGEQGNVWVNINVTIIHNKEFQIAFEGVVGSGYMGDIALDDVYFYDGVCHGQATPTTTDYSPTTVTFPASQYDCDFEGNTKCSWTDDPTGDFTFALQQGNTVSVSTGPSTDHTTGTSSGWYIYIEVTGVAIGFKARLLSDLVNINTAGKCVKFWYHMYGADVATLSLYARQDPDVLGDAIWYKDGNQGDAWMYGQVHLSDLGSRRIVFEAMAGANFLGDIAIDDITVNDGDCPPQDASCDFESSDMCGYKHDVTSDFKWRWNQGHAGSSGSGPSADHTYGTSFGHYVYIETSAQVAGETARLISGPHAQTDGKCLKFYYHMYGDHVDTLNVYLKQSAALGQPVWTMSGNQGDTWFHGMVDVKTPITYHVVFEGVVGASSKGDIALDDIILMSGDCPPPGTCDFEYDTCGFTNVIPGADFSWIRWRGPTPNYGSGPHEDHTLGATGTYIIASSDYPQLSGDRALLKSTEFTGGTKRCLVFWYYMYGAYLGTLNIIVNTIPGKNTTVWSKTHEQGPVWHLAEVDLNIAENYVIIFEGIIGDTYSSDIALDDISLHDKTCNKTVLPPTTFKCVSNGIILSADKQCNFDIDCQDGSDEVECGDCDFEKDNCRYTEESYGDFQWHRGRNGSYSANTGPSVDHTLGTSLGWYQYVDSRNGTSYDLSMLHSPYLHNAGGPCQLVFFYHMYGSSIGTLLVVLTTGYRETVIWDESYDQGDVWREGIANVGRVPAEFRLAFKGKRGYAATGDIAIDDVSLRYCDVPRPQPTCPPDSWRCGSARGG</sequence>
<dbReference type="Gene3D" id="4.10.400.10">
    <property type="entry name" value="Low-density Lipoprotein Receptor"/>
    <property type="match status" value="3"/>
</dbReference>
<dbReference type="PRINTS" id="PR00020">
    <property type="entry name" value="MAMDOMAIN"/>
</dbReference>
<feature type="disulfide bond" evidence="2">
    <location>
        <begin position="136"/>
        <end position="148"/>
    </location>
</feature>
<feature type="domain" description="MAM" evidence="3">
    <location>
        <begin position="1"/>
        <end position="129"/>
    </location>
</feature>
<keyword evidence="1 2" id="KW-1015">Disulfide bond</keyword>
<proteinExistence type="predicted"/>
<feature type="domain" description="MAM" evidence="3">
    <location>
        <begin position="388"/>
        <end position="565"/>
    </location>
</feature>
<dbReference type="SMART" id="SM00192">
    <property type="entry name" value="LDLa"/>
    <property type="match status" value="3"/>
</dbReference>
<feature type="disulfide bond" evidence="2">
    <location>
        <begin position="143"/>
        <end position="161"/>
    </location>
</feature>
<dbReference type="InterPro" id="IPR051560">
    <property type="entry name" value="MAM_domain-containing"/>
</dbReference>
<feature type="domain" description="MAM" evidence="3">
    <location>
        <begin position="1084"/>
        <end position="1246"/>
    </location>
</feature>
<dbReference type="RefSeq" id="XP_014680989.1">
    <property type="nucleotide sequence ID" value="XM_014825503.1"/>
</dbReference>
<dbReference type="InterPro" id="IPR013320">
    <property type="entry name" value="ConA-like_dom_sf"/>
</dbReference>
<dbReference type="PROSITE" id="PS50068">
    <property type="entry name" value="LDLRA_2"/>
    <property type="match status" value="3"/>
</dbReference>
<dbReference type="InterPro" id="IPR002172">
    <property type="entry name" value="LDrepeatLR_classA_rpt"/>
</dbReference>
<accession>A0ABM1F968</accession>
<dbReference type="PROSITE" id="PS00740">
    <property type="entry name" value="MAM_1"/>
    <property type="match status" value="1"/>
</dbReference>
<dbReference type="SUPFAM" id="SSF49899">
    <property type="entry name" value="Concanavalin A-like lectins/glucanases"/>
    <property type="match status" value="10"/>
</dbReference>
<dbReference type="Gene3D" id="2.60.120.200">
    <property type="match status" value="10"/>
</dbReference>
<evidence type="ECO:0000256" key="1">
    <source>
        <dbReference type="ARBA" id="ARBA00023157"/>
    </source>
</evidence>
<dbReference type="PANTHER" id="PTHR23282:SF101">
    <property type="entry name" value="MAM DOMAIN-CONTAINING PROTEIN"/>
    <property type="match status" value="1"/>
</dbReference>
<feature type="domain" description="MAM" evidence="3">
    <location>
        <begin position="1610"/>
        <end position="1768"/>
    </location>
</feature>
<dbReference type="PROSITE" id="PS50060">
    <property type="entry name" value="MAM_2"/>
    <property type="match status" value="10"/>
</dbReference>
<feature type="domain" description="MAM" evidence="3">
    <location>
        <begin position="572"/>
        <end position="732"/>
    </location>
</feature>
<name>A0ABM1F968_PRICU</name>
<evidence type="ECO:0000256" key="2">
    <source>
        <dbReference type="PROSITE-ProRule" id="PRU00124"/>
    </source>
</evidence>
<feature type="domain" description="MAM" evidence="3">
    <location>
        <begin position="1411"/>
        <end position="1571"/>
    </location>
</feature>
<dbReference type="PANTHER" id="PTHR23282">
    <property type="entry name" value="APICAL ENDOSOMAL GLYCOPROTEIN PRECURSOR"/>
    <property type="match status" value="1"/>
</dbReference>
<dbReference type="InterPro" id="IPR000998">
    <property type="entry name" value="MAM_dom"/>
</dbReference>
<feature type="domain" description="MAM" evidence="3">
    <location>
        <begin position="176"/>
        <end position="338"/>
    </location>
</feature>
<dbReference type="CDD" id="cd06263">
    <property type="entry name" value="MAM"/>
    <property type="match status" value="9"/>
</dbReference>
<dbReference type="Proteomes" id="UP000695022">
    <property type="component" value="Unplaced"/>
</dbReference>
<evidence type="ECO:0000313" key="5">
    <source>
        <dbReference type="RefSeq" id="XP_014680989.1"/>
    </source>
</evidence>
<reference evidence="5" key="1">
    <citation type="submission" date="2025-08" db="UniProtKB">
        <authorList>
            <consortium name="RefSeq"/>
        </authorList>
    </citation>
    <scope>IDENTIFICATION</scope>
</reference>
<dbReference type="GeneID" id="106820903"/>
<feature type="domain" description="MAM" evidence="3">
    <location>
        <begin position="898"/>
        <end position="1063"/>
    </location>
</feature>
<dbReference type="SMART" id="SM00137">
    <property type="entry name" value="MAM"/>
    <property type="match status" value="10"/>
</dbReference>
<dbReference type="Pfam" id="PF00057">
    <property type="entry name" value="Ldl_recept_a"/>
    <property type="match status" value="1"/>
</dbReference>
<dbReference type="InterPro" id="IPR023415">
    <property type="entry name" value="LDLR_class-A_CS"/>
</dbReference>
<evidence type="ECO:0000259" key="3">
    <source>
        <dbReference type="PROSITE" id="PS50060"/>
    </source>
</evidence>
<feature type="domain" description="MAM" evidence="3">
    <location>
        <begin position="1249"/>
        <end position="1409"/>
    </location>
</feature>
<dbReference type="PROSITE" id="PS01209">
    <property type="entry name" value="LDLRA_1"/>
    <property type="match status" value="1"/>
</dbReference>
<gene>
    <name evidence="5" type="primary">LOC106820903</name>
</gene>
<dbReference type="SUPFAM" id="SSF57424">
    <property type="entry name" value="LDL receptor-like module"/>
    <property type="match status" value="3"/>
</dbReference>
<protein>
    <submittedName>
        <fullName evidence="5">MAM and LDL-receptor class A domain-containing protein 1-like</fullName>
    </submittedName>
</protein>
<evidence type="ECO:0000313" key="4">
    <source>
        <dbReference type="Proteomes" id="UP000695022"/>
    </source>
</evidence>
<dbReference type="PRINTS" id="PR00261">
    <property type="entry name" value="LDLRECEPTOR"/>
</dbReference>
<dbReference type="InterPro" id="IPR036055">
    <property type="entry name" value="LDL_receptor-like_sf"/>
</dbReference>
<organism evidence="4 5">
    <name type="scientific">Priapulus caudatus</name>
    <name type="common">Priapulid worm</name>
    <dbReference type="NCBI Taxonomy" id="37621"/>
    <lineage>
        <taxon>Eukaryota</taxon>
        <taxon>Metazoa</taxon>
        <taxon>Ecdysozoa</taxon>
        <taxon>Scalidophora</taxon>
        <taxon>Priapulida</taxon>
        <taxon>Priapulimorpha</taxon>
        <taxon>Priapulimorphida</taxon>
        <taxon>Priapulidae</taxon>
        <taxon>Priapulus</taxon>
    </lineage>
</organism>
<dbReference type="Pfam" id="PF00629">
    <property type="entry name" value="MAM"/>
    <property type="match status" value="10"/>
</dbReference>
<keyword evidence="4" id="KW-1185">Reference proteome</keyword>
<feature type="disulfide bond" evidence="2">
    <location>
        <begin position="1594"/>
        <end position="1609"/>
    </location>
</feature>
<comment type="caution">
    <text evidence="2">Lacks conserved residue(s) required for the propagation of feature annotation.</text>
</comment>
<feature type="domain" description="MAM" evidence="3">
    <location>
        <begin position="734"/>
        <end position="896"/>
    </location>
</feature>